<dbReference type="OrthoDB" id="9812136at2"/>
<dbReference type="RefSeq" id="WP_042400961.1">
    <property type="nucleotide sequence ID" value="NZ_CYYT01000033.1"/>
</dbReference>
<sequence length="67" mass="7543">MKILDTIVLCLVIIGSVNWGLIGFFQFDLVAAIFGDMTMFSRIIYAIIGICGLYAISFFAKDRFIKK</sequence>
<reference evidence="2 3" key="1">
    <citation type="submission" date="2015-09" db="EMBL/GenBank/DDBJ databases">
        <authorList>
            <consortium name="Pathogen Informatics"/>
        </authorList>
    </citation>
    <scope>NUCLEOTIDE SEQUENCE [LARGE SCALE GENOMIC DNA]</scope>
    <source>
        <strain evidence="2 3">2789STDY5834855</strain>
    </source>
</reference>
<dbReference type="Pfam" id="PF04070">
    <property type="entry name" value="DUF378"/>
    <property type="match status" value="1"/>
</dbReference>
<evidence type="ECO:0000313" key="2">
    <source>
        <dbReference type="EMBL" id="CUO07977.1"/>
    </source>
</evidence>
<keyword evidence="1" id="KW-1133">Transmembrane helix</keyword>
<evidence type="ECO:0000313" key="3">
    <source>
        <dbReference type="Proteomes" id="UP000095558"/>
    </source>
</evidence>
<proteinExistence type="predicted"/>
<dbReference type="PANTHER" id="PTHR37304:SF1">
    <property type="entry name" value="MEMBRANE PROTEIN"/>
    <property type="match status" value="1"/>
</dbReference>
<gene>
    <name evidence="2" type="ORF">ERS852470_01382</name>
</gene>
<name>A0A174HZ25_9CLOT</name>
<accession>A0A174HZ25</accession>
<dbReference type="EMBL" id="CYZV01000013">
    <property type="protein sequence ID" value="CUO07977.1"/>
    <property type="molecule type" value="Genomic_DNA"/>
</dbReference>
<dbReference type="AlphaFoldDB" id="A0A174HZ25"/>
<dbReference type="PANTHER" id="PTHR37304">
    <property type="entry name" value="MEMBRANE PROTEIN-RELATED"/>
    <property type="match status" value="1"/>
</dbReference>
<dbReference type="InterPro" id="IPR007211">
    <property type="entry name" value="DUF378"/>
</dbReference>
<dbReference type="GeneID" id="83012841"/>
<feature type="transmembrane region" description="Helical" evidence="1">
    <location>
        <begin position="39"/>
        <end position="60"/>
    </location>
</feature>
<organism evidence="2 3">
    <name type="scientific">Clostridium disporicum</name>
    <dbReference type="NCBI Taxonomy" id="84024"/>
    <lineage>
        <taxon>Bacteria</taxon>
        <taxon>Bacillati</taxon>
        <taxon>Bacillota</taxon>
        <taxon>Clostridia</taxon>
        <taxon>Eubacteriales</taxon>
        <taxon>Clostridiaceae</taxon>
        <taxon>Clostridium</taxon>
    </lineage>
</organism>
<protein>
    <submittedName>
        <fullName evidence="2">Duf378 domain-containing protein</fullName>
    </submittedName>
</protein>
<keyword evidence="1" id="KW-0472">Membrane</keyword>
<feature type="transmembrane region" description="Helical" evidence="1">
    <location>
        <begin position="7"/>
        <end position="27"/>
    </location>
</feature>
<keyword evidence="1" id="KW-0812">Transmembrane</keyword>
<dbReference type="Proteomes" id="UP000095558">
    <property type="component" value="Unassembled WGS sequence"/>
</dbReference>
<evidence type="ECO:0000256" key="1">
    <source>
        <dbReference type="SAM" id="Phobius"/>
    </source>
</evidence>